<comment type="caution">
    <text evidence="1">The sequence shown here is derived from an EMBL/GenBank/DDBJ whole genome shotgun (WGS) entry which is preliminary data.</text>
</comment>
<gene>
    <name evidence="1" type="ORF">HY544_04555</name>
</gene>
<protein>
    <submittedName>
        <fullName evidence="1">Uncharacterized protein</fullName>
    </submittedName>
</protein>
<dbReference type="EMBL" id="JACQPB010000041">
    <property type="protein sequence ID" value="MBI4210748.1"/>
    <property type="molecule type" value="Genomic_DNA"/>
</dbReference>
<dbReference type="Proteomes" id="UP000732298">
    <property type="component" value="Unassembled WGS sequence"/>
</dbReference>
<proteinExistence type="predicted"/>
<organism evidence="1 2">
    <name type="scientific">Candidatus Iainarchaeum sp</name>
    <dbReference type="NCBI Taxonomy" id="3101447"/>
    <lineage>
        <taxon>Archaea</taxon>
        <taxon>Candidatus Iainarchaeota</taxon>
        <taxon>Candidatus Iainarchaeia</taxon>
        <taxon>Candidatus Iainarchaeales</taxon>
        <taxon>Candidatus Iainarchaeaceae</taxon>
        <taxon>Candidatus Iainarchaeum</taxon>
    </lineage>
</organism>
<accession>A0A8T3YP05</accession>
<reference evidence="1" key="1">
    <citation type="submission" date="2020-07" db="EMBL/GenBank/DDBJ databases">
        <title>Huge and variable diversity of episymbiotic CPR bacteria and DPANN archaea in groundwater ecosystems.</title>
        <authorList>
            <person name="He C.Y."/>
            <person name="Keren R."/>
            <person name="Whittaker M."/>
            <person name="Farag I.F."/>
            <person name="Doudna J."/>
            <person name="Cate J.H.D."/>
            <person name="Banfield J.F."/>
        </authorList>
    </citation>
    <scope>NUCLEOTIDE SEQUENCE</scope>
    <source>
        <strain evidence="1">NC_groundwater_1296_Ag_S-0.2um_52_80</strain>
    </source>
</reference>
<evidence type="ECO:0000313" key="1">
    <source>
        <dbReference type="EMBL" id="MBI4210748.1"/>
    </source>
</evidence>
<evidence type="ECO:0000313" key="2">
    <source>
        <dbReference type="Proteomes" id="UP000732298"/>
    </source>
</evidence>
<name>A0A8T3YP05_9ARCH</name>
<sequence length="45" mass="5202">MQTITIPKQEYIMLKKKASLAEDLFIQLESSLRDAEAGRIREAKH</sequence>
<dbReference type="AlphaFoldDB" id="A0A8T3YP05"/>